<evidence type="ECO:0000256" key="1">
    <source>
        <dbReference type="SAM" id="SignalP"/>
    </source>
</evidence>
<dbReference type="Pfam" id="PF11745">
    <property type="entry name" value="DUF3304"/>
    <property type="match status" value="1"/>
</dbReference>
<dbReference type="InterPro" id="IPR021733">
    <property type="entry name" value="DUF3304"/>
</dbReference>
<protein>
    <submittedName>
        <fullName evidence="2">DUF3304 domain-containing protein</fullName>
    </submittedName>
</protein>
<name>A0A6G6SMW4_PROVU</name>
<dbReference type="AlphaFoldDB" id="A0A6G6SMW4"/>
<dbReference type="EMBL" id="CP047344">
    <property type="protein sequence ID" value="QIF95030.1"/>
    <property type="molecule type" value="Genomic_DNA"/>
</dbReference>
<sequence length="183" mass="20671">MSPKITFWRIFPKLVSLLIISFFLSGCANAGSWGAKPKNPMLGAGLQGYNHTQYSITAFSINEGYGSIGGTVCCVMIPEKWRPNLIAHIQWNKVDKNNLPFPAPNFNEVEAYRQWKQKLHDNTSSHEAWVPIPQYDKEVCGVDVHFLPCNEVKITTSCYSYGDPEYPITEPMKMKEPAVCPQK</sequence>
<dbReference type="PROSITE" id="PS51257">
    <property type="entry name" value="PROKAR_LIPOPROTEIN"/>
    <property type="match status" value="1"/>
</dbReference>
<feature type="chain" id="PRO_5026180746" evidence="1">
    <location>
        <begin position="31"/>
        <end position="183"/>
    </location>
</feature>
<dbReference type="Proteomes" id="UP000503287">
    <property type="component" value="Chromosome"/>
</dbReference>
<organism evidence="2 3">
    <name type="scientific">Proteus vulgaris</name>
    <dbReference type="NCBI Taxonomy" id="585"/>
    <lineage>
        <taxon>Bacteria</taxon>
        <taxon>Pseudomonadati</taxon>
        <taxon>Pseudomonadota</taxon>
        <taxon>Gammaproteobacteria</taxon>
        <taxon>Enterobacterales</taxon>
        <taxon>Morganellaceae</taxon>
        <taxon>Proteus</taxon>
    </lineage>
</organism>
<keyword evidence="1" id="KW-0732">Signal</keyword>
<evidence type="ECO:0000313" key="2">
    <source>
        <dbReference type="EMBL" id="QIF95030.1"/>
    </source>
</evidence>
<dbReference type="RefSeq" id="WP_164526574.1">
    <property type="nucleotide sequence ID" value="NZ_CP047344.1"/>
</dbReference>
<keyword evidence="3" id="KW-1185">Reference proteome</keyword>
<evidence type="ECO:0000313" key="3">
    <source>
        <dbReference type="Proteomes" id="UP000503287"/>
    </source>
</evidence>
<proteinExistence type="predicted"/>
<feature type="signal peptide" evidence="1">
    <location>
        <begin position="1"/>
        <end position="30"/>
    </location>
</feature>
<accession>A0A6G6SMW4</accession>
<reference evidence="2 3" key="1">
    <citation type="submission" date="2020-01" db="EMBL/GenBank/DDBJ databases">
        <title>The genomic epidemiology of tigecycline resistance gene tet(X) variants in a swine farm in China.</title>
        <authorList>
            <person name="Peng K."/>
            <person name="Li R."/>
        </authorList>
    </citation>
    <scope>NUCLEOTIDE SEQUENCE [LARGE SCALE GENOMIC DNA]</scope>
    <source>
        <strain evidence="2 3">ZN3</strain>
    </source>
</reference>
<gene>
    <name evidence="2" type="ORF">GTH24_14475</name>
</gene>